<keyword evidence="3" id="KW-0687">Ribonucleoprotein</keyword>
<dbReference type="Pfam" id="PF02171">
    <property type="entry name" value="Piwi"/>
    <property type="match status" value="1"/>
</dbReference>
<feature type="domain" description="PAZ" evidence="4">
    <location>
        <begin position="90"/>
        <end position="199"/>
    </location>
</feature>
<dbReference type="Pfam" id="PF08699">
    <property type="entry name" value="ArgoL1"/>
    <property type="match status" value="1"/>
</dbReference>
<feature type="domain" description="Piwi" evidence="5">
    <location>
        <begin position="369"/>
        <end position="674"/>
    </location>
</feature>
<dbReference type="GO" id="GO:1990904">
    <property type="term" value="C:ribonucleoprotein complex"/>
    <property type="evidence" value="ECO:0007669"/>
    <property type="project" value="UniProtKB-KW"/>
</dbReference>
<sequence length="699" mass="79035">MKSLNDTKSGKRLTDCSSLRVLNTILQQRALKRGCLVVRQSFFQNEPSNFLDLGGGVLACRGLFSSFKALQGGLYLNHDVSMTTIIHPGPVIDFLVKNQNVKSPSKINWKEAGRTLKNLRMKANHLHYKLKIIGLSEKSCKEQKGGASDSVRTIETTVYDYFVKTRGIELTVSADMPCINAGKPNNPTFFPIELCSLIPLQRYKKELNVYQVSAMVTKCKLKPEDMIKVLDNDVKRIMREDEPLLRSCGISINGSFAQAEGRILTAPRLKMGNGEDIVPRNGWWNIKDKKFVEPKRLENWAIVKFSTECNVKRMCDDLAKISSAKGMVINPPLCVIEENPKNKKKPPSVRVNMMFEQMHSKFRKKPPQFILCLLADKKYTELYGPWKRKTIIEFGILDQCIANSKIDEYYLLNILLKINAKLGGFNHTINSEFTRTIPLVSNIPTMILAMEVSHGRANAPSIASVVGSRGWPRISSYKVSLRAMPPKTHLIDSLFKPVSQHEDAGIIRELLLEFYSSSGHTKPAQLVIFRHGISTTQFADILNIEMDQILKACNFLEENWRPKLTVIVSQRRHHTKFFNATSGVNVTPGTIVDSKVCDLEYNNFYMCPHAARMGTLRPTHYHVLLNEIGFSSDELQELIHSLSYVFQRSNNAISEVAPVRYARLAAAKISQLVEHDKMLNAGFQLPKVHKNVSSSMFFI</sequence>
<dbReference type="GO" id="GO:0051607">
    <property type="term" value="P:defense response to virus"/>
    <property type="evidence" value="ECO:0007669"/>
    <property type="project" value="UniProtKB-ARBA"/>
</dbReference>
<dbReference type="Gene3D" id="3.40.50.2300">
    <property type="match status" value="1"/>
</dbReference>
<gene>
    <name evidence="6" type="ORF">PHJA_000986700</name>
</gene>
<evidence type="ECO:0000313" key="7">
    <source>
        <dbReference type="Proteomes" id="UP000653305"/>
    </source>
</evidence>
<name>A0A830BLF1_9LAMI</name>
<evidence type="ECO:0000256" key="3">
    <source>
        <dbReference type="ARBA" id="ARBA00023274"/>
    </source>
</evidence>
<dbReference type="SMART" id="SM01163">
    <property type="entry name" value="DUF1785"/>
    <property type="match status" value="1"/>
</dbReference>
<protein>
    <submittedName>
        <fullName evidence="6">Protein argonaute 4a</fullName>
    </submittedName>
</protein>
<dbReference type="SUPFAM" id="SSF101690">
    <property type="entry name" value="PAZ domain"/>
    <property type="match status" value="1"/>
</dbReference>
<keyword evidence="7" id="KW-1185">Reference proteome</keyword>
<dbReference type="GO" id="GO:0003723">
    <property type="term" value="F:RNA binding"/>
    <property type="evidence" value="ECO:0007669"/>
    <property type="project" value="InterPro"/>
</dbReference>
<dbReference type="AlphaFoldDB" id="A0A830BLF1"/>
<dbReference type="SMART" id="SM00950">
    <property type="entry name" value="Piwi"/>
    <property type="match status" value="1"/>
</dbReference>
<dbReference type="InterPro" id="IPR012337">
    <property type="entry name" value="RNaseH-like_sf"/>
</dbReference>
<dbReference type="OrthoDB" id="10252740at2759"/>
<dbReference type="Pfam" id="PF16487">
    <property type="entry name" value="ArgoMid"/>
    <property type="match status" value="1"/>
</dbReference>
<dbReference type="InterPro" id="IPR003100">
    <property type="entry name" value="PAZ_dom"/>
</dbReference>
<evidence type="ECO:0000256" key="1">
    <source>
        <dbReference type="ARBA" id="ARBA00008201"/>
    </source>
</evidence>
<dbReference type="SUPFAM" id="SSF53098">
    <property type="entry name" value="Ribonuclease H-like"/>
    <property type="match status" value="1"/>
</dbReference>
<dbReference type="InterPro" id="IPR032473">
    <property type="entry name" value="Argonaute_Mid_dom"/>
</dbReference>
<dbReference type="PROSITE" id="PS50822">
    <property type="entry name" value="PIWI"/>
    <property type="match status" value="1"/>
</dbReference>
<proteinExistence type="inferred from homology"/>
<dbReference type="PANTHER" id="PTHR22891">
    <property type="entry name" value="EUKARYOTIC TRANSLATION INITIATION FACTOR 2C"/>
    <property type="match status" value="1"/>
</dbReference>
<organism evidence="6 7">
    <name type="scientific">Phtheirospermum japonicum</name>
    <dbReference type="NCBI Taxonomy" id="374723"/>
    <lineage>
        <taxon>Eukaryota</taxon>
        <taxon>Viridiplantae</taxon>
        <taxon>Streptophyta</taxon>
        <taxon>Embryophyta</taxon>
        <taxon>Tracheophyta</taxon>
        <taxon>Spermatophyta</taxon>
        <taxon>Magnoliopsida</taxon>
        <taxon>eudicotyledons</taxon>
        <taxon>Gunneridae</taxon>
        <taxon>Pentapetalae</taxon>
        <taxon>asterids</taxon>
        <taxon>lamiids</taxon>
        <taxon>Lamiales</taxon>
        <taxon>Orobanchaceae</taxon>
        <taxon>Orobanchaceae incertae sedis</taxon>
        <taxon>Phtheirospermum</taxon>
    </lineage>
</organism>
<dbReference type="Gene3D" id="2.170.260.10">
    <property type="entry name" value="paz domain"/>
    <property type="match status" value="1"/>
</dbReference>
<dbReference type="CDD" id="cd02846">
    <property type="entry name" value="PAZ_argonaute_like"/>
    <property type="match status" value="1"/>
</dbReference>
<comment type="similarity">
    <text evidence="1">Belongs to the argonaute family. Ago subfamily.</text>
</comment>
<evidence type="ECO:0000259" key="4">
    <source>
        <dbReference type="PROSITE" id="PS50821"/>
    </source>
</evidence>
<reference evidence="6" key="1">
    <citation type="submission" date="2020-07" db="EMBL/GenBank/DDBJ databases">
        <title>Ethylene signaling mediates host invasion by parasitic plants.</title>
        <authorList>
            <person name="Yoshida S."/>
        </authorList>
    </citation>
    <scope>NUCLEOTIDE SEQUENCE</scope>
    <source>
        <strain evidence="6">Okayama</strain>
    </source>
</reference>
<keyword evidence="2" id="KW-0678">Repressor</keyword>
<dbReference type="InterPro" id="IPR036085">
    <property type="entry name" value="PAZ_dom_sf"/>
</dbReference>
<evidence type="ECO:0000259" key="5">
    <source>
        <dbReference type="PROSITE" id="PS50822"/>
    </source>
</evidence>
<accession>A0A830BLF1</accession>
<dbReference type="InterPro" id="IPR014811">
    <property type="entry name" value="ArgoL1"/>
</dbReference>
<comment type="caution">
    <text evidence="6">The sequence shown here is derived from an EMBL/GenBank/DDBJ whole genome shotgun (WGS) entry which is preliminary data.</text>
</comment>
<dbReference type="Pfam" id="PF02170">
    <property type="entry name" value="PAZ"/>
    <property type="match status" value="1"/>
</dbReference>
<evidence type="ECO:0000256" key="2">
    <source>
        <dbReference type="ARBA" id="ARBA00022491"/>
    </source>
</evidence>
<dbReference type="InterPro" id="IPR036397">
    <property type="entry name" value="RNaseH_sf"/>
</dbReference>
<dbReference type="InterPro" id="IPR003165">
    <property type="entry name" value="Piwi"/>
</dbReference>
<dbReference type="PROSITE" id="PS50821">
    <property type="entry name" value="PAZ"/>
    <property type="match status" value="1"/>
</dbReference>
<dbReference type="Proteomes" id="UP000653305">
    <property type="component" value="Unassembled WGS sequence"/>
</dbReference>
<dbReference type="EMBL" id="BMAC01000168">
    <property type="protein sequence ID" value="GFP88430.1"/>
    <property type="molecule type" value="Genomic_DNA"/>
</dbReference>
<dbReference type="Gene3D" id="3.30.420.10">
    <property type="entry name" value="Ribonuclease H-like superfamily/Ribonuclease H"/>
    <property type="match status" value="1"/>
</dbReference>
<evidence type="ECO:0000313" key="6">
    <source>
        <dbReference type="EMBL" id="GFP88430.1"/>
    </source>
</evidence>